<dbReference type="HOGENOM" id="CLU_031618_1_8_1"/>
<dbReference type="EnsemblProtists" id="PYU1_T004670">
    <property type="protein sequence ID" value="PYU1_T004670"/>
    <property type="gene ID" value="PYU1_G004659"/>
</dbReference>
<dbReference type="InterPro" id="IPR001763">
    <property type="entry name" value="Rhodanese-like_dom"/>
</dbReference>
<protein>
    <recommendedName>
        <fullName evidence="2">Rhodanese domain-containing protein</fullName>
    </recommendedName>
</protein>
<accession>K3WI78</accession>
<evidence type="ECO:0000259" key="2">
    <source>
        <dbReference type="PROSITE" id="PS50206"/>
    </source>
</evidence>
<dbReference type="VEuPathDB" id="FungiDB:PYU1_G004659"/>
<reference evidence="4" key="2">
    <citation type="submission" date="2010-04" db="EMBL/GenBank/DDBJ databases">
        <authorList>
            <person name="Buell R."/>
            <person name="Hamilton J."/>
            <person name="Hostetler J."/>
        </authorList>
    </citation>
    <scope>NUCLEOTIDE SEQUENCE [LARGE SCALE GENOMIC DNA]</scope>
    <source>
        <strain evidence="4">DAOM:BR144</strain>
    </source>
</reference>
<organism evidence="3 4">
    <name type="scientific">Globisporangium ultimum (strain ATCC 200006 / CBS 805.95 / DAOM BR144)</name>
    <name type="common">Pythium ultimum</name>
    <dbReference type="NCBI Taxonomy" id="431595"/>
    <lineage>
        <taxon>Eukaryota</taxon>
        <taxon>Sar</taxon>
        <taxon>Stramenopiles</taxon>
        <taxon>Oomycota</taxon>
        <taxon>Peronosporomycetes</taxon>
        <taxon>Pythiales</taxon>
        <taxon>Pythiaceae</taxon>
        <taxon>Globisporangium</taxon>
    </lineage>
</organism>
<sequence>MIAGTMRTTVAPLWRRGSTANRALHAAAASSRAAALSAASARAFASLVSSEWIQECESFGKKLLVVDCEQPAAFHRAHIPKAKLFGLASSGLKDPTPNETGVLGESYFLQVLDLLQVEEDSTLVFYDDDFGLVLNGGWKQWVADAHPVETGDGQALSATAPLWNHLEETSALVGLDVVKQGLADGSAQFVDARTPAEYTGQNPNGNARAGHVPGAVNFDWVNAVDRAQNGRFKSKSELDAVFTDAFKLDKDKPVITYCQRGIRAAHTAFVLSEVLEHPDVKIYENSMLEYLNRADTKVA</sequence>
<keyword evidence="1" id="KW-0677">Repeat</keyword>
<keyword evidence="4" id="KW-1185">Reference proteome</keyword>
<dbReference type="STRING" id="431595.K3WI78"/>
<dbReference type="eggNOG" id="KOG1529">
    <property type="taxonomic scope" value="Eukaryota"/>
</dbReference>
<dbReference type="InterPro" id="IPR036873">
    <property type="entry name" value="Rhodanese-like_dom_sf"/>
</dbReference>
<dbReference type="AlphaFoldDB" id="K3WI78"/>
<dbReference type="Proteomes" id="UP000019132">
    <property type="component" value="Unassembled WGS sequence"/>
</dbReference>
<dbReference type="Gene3D" id="3.40.250.10">
    <property type="entry name" value="Rhodanese-like domain"/>
    <property type="match status" value="2"/>
</dbReference>
<feature type="domain" description="Rhodanese" evidence="2">
    <location>
        <begin position="183"/>
        <end position="299"/>
    </location>
</feature>
<evidence type="ECO:0000256" key="1">
    <source>
        <dbReference type="ARBA" id="ARBA00022737"/>
    </source>
</evidence>
<dbReference type="EMBL" id="GL376631">
    <property type="status" value="NOT_ANNOTATED_CDS"/>
    <property type="molecule type" value="Genomic_DNA"/>
</dbReference>
<dbReference type="PANTHER" id="PTHR43855:SF1">
    <property type="entry name" value="THIOSULFATE SULFURTRANSFERASE"/>
    <property type="match status" value="1"/>
</dbReference>
<dbReference type="PROSITE" id="PS50206">
    <property type="entry name" value="RHODANESE_3"/>
    <property type="match status" value="2"/>
</dbReference>
<dbReference type="SUPFAM" id="SSF52821">
    <property type="entry name" value="Rhodanese/Cell cycle control phosphatase"/>
    <property type="match status" value="2"/>
</dbReference>
<reference evidence="3" key="3">
    <citation type="submission" date="2015-02" db="UniProtKB">
        <authorList>
            <consortium name="EnsemblProtists"/>
        </authorList>
    </citation>
    <scope>IDENTIFICATION</scope>
    <source>
        <strain evidence="3">DAOM BR144</strain>
    </source>
</reference>
<reference evidence="4" key="1">
    <citation type="journal article" date="2010" name="Genome Biol.">
        <title>Genome sequence of the necrotrophic plant pathogen Pythium ultimum reveals original pathogenicity mechanisms and effector repertoire.</title>
        <authorList>
            <person name="Levesque C.A."/>
            <person name="Brouwer H."/>
            <person name="Cano L."/>
            <person name="Hamilton J.P."/>
            <person name="Holt C."/>
            <person name="Huitema E."/>
            <person name="Raffaele S."/>
            <person name="Robideau G.P."/>
            <person name="Thines M."/>
            <person name="Win J."/>
            <person name="Zerillo M.M."/>
            <person name="Beakes G.W."/>
            <person name="Boore J.L."/>
            <person name="Busam D."/>
            <person name="Dumas B."/>
            <person name="Ferriera S."/>
            <person name="Fuerstenberg S.I."/>
            <person name="Gachon C.M."/>
            <person name="Gaulin E."/>
            <person name="Govers F."/>
            <person name="Grenville-Briggs L."/>
            <person name="Horner N."/>
            <person name="Hostetler J."/>
            <person name="Jiang R.H."/>
            <person name="Johnson J."/>
            <person name="Krajaejun T."/>
            <person name="Lin H."/>
            <person name="Meijer H.J."/>
            <person name="Moore B."/>
            <person name="Morris P."/>
            <person name="Phuntmart V."/>
            <person name="Puiu D."/>
            <person name="Shetty J."/>
            <person name="Stajich J.E."/>
            <person name="Tripathy S."/>
            <person name="Wawra S."/>
            <person name="van West P."/>
            <person name="Whitty B.R."/>
            <person name="Coutinho P.M."/>
            <person name="Henrissat B."/>
            <person name="Martin F."/>
            <person name="Thomas P.D."/>
            <person name="Tyler B.M."/>
            <person name="De Vries R.P."/>
            <person name="Kamoun S."/>
            <person name="Yandell M."/>
            <person name="Tisserat N."/>
            <person name="Buell C.R."/>
        </authorList>
    </citation>
    <scope>NUCLEOTIDE SEQUENCE</scope>
    <source>
        <strain evidence="4">DAOM:BR144</strain>
    </source>
</reference>
<dbReference type="SMART" id="SM00450">
    <property type="entry name" value="RHOD"/>
    <property type="match status" value="2"/>
</dbReference>
<evidence type="ECO:0000313" key="4">
    <source>
        <dbReference type="Proteomes" id="UP000019132"/>
    </source>
</evidence>
<dbReference type="CDD" id="cd01449">
    <property type="entry name" value="TST_Repeat_2"/>
    <property type="match status" value="1"/>
</dbReference>
<dbReference type="OMA" id="ARLVWML"/>
<dbReference type="Pfam" id="PF00581">
    <property type="entry name" value="Rhodanese"/>
    <property type="match status" value="1"/>
</dbReference>
<dbReference type="PANTHER" id="PTHR43855">
    <property type="entry name" value="THIOSULFATE SULFURTRANSFERASE"/>
    <property type="match status" value="1"/>
</dbReference>
<proteinExistence type="predicted"/>
<dbReference type="InterPro" id="IPR051126">
    <property type="entry name" value="Thiosulfate_sulfurtransferase"/>
</dbReference>
<feature type="domain" description="Rhodanese" evidence="2">
    <location>
        <begin position="133"/>
        <end position="150"/>
    </location>
</feature>
<dbReference type="InParanoid" id="K3WI78"/>
<evidence type="ECO:0000313" key="3">
    <source>
        <dbReference type="EnsemblProtists" id="PYU1_T004670"/>
    </source>
</evidence>
<name>K3WI78_GLOUD</name>